<evidence type="ECO:0000313" key="1">
    <source>
        <dbReference type="EMBL" id="KAF6735461.1"/>
    </source>
</evidence>
<gene>
    <name evidence="1" type="ORF">FQA47_019908</name>
</gene>
<proteinExistence type="predicted"/>
<evidence type="ECO:0000313" key="2">
    <source>
        <dbReference type="Proteomes" id="UP000646548"/>
    </source>
</evidence>
<comment type="caution">
    <text evidence="1">The sequence shown here is derived from an EMBL/GenBank/DDBJ whole genome shotgun (WGS) entry which is preliminary data.</text>
</comment>
<sequence length="133" mass="14086">MPSPHFGPPSHPHLLSPPTRPIQLQPASSWIFTPLNSGCSGLASTAVDAGRYGAGVKGRGEHLSTCVHLLRPAGENSKTSAQIKSAHIRNVKWSASWGGYGVCVCGEGGVSVSAEQEASARFSLRKLRLKLTW</sequence>
<accession>A0A834KYF5</accession>
<organism evidence="1 2">
    <name type="scientific">Oryzias melastigma</name>
    <name type="common">Marine medaka</name>
    <dbReference type="NCBI Taxonomy" id="30732"/>
    <lineage>
        <taxon>Eukaryota</taxon>
        <taxon>Metazoa</taxon>
        <taxon>Chordata</taxon>
        <taxon>Craniata</taxon>
        <taxon>Vertebrata</taxon>
        <taxon>Euteleostomi</taxon>
        <taxon>Actinopterygii</taxon>
        <taxon>Neopterygii</taxon>
        <taxon>Teleostei</taxon>
        <taxon>Neoteleostei</taxon>
        <taxon>Acanthomorphata</taxon>
        <taxon>Ovalentaria</taxon>
        <taxon>Atherinomorphae</taxon>
        <taxon>Beloniformes</taxon>
        <taxon>Adrianichthyidae</taxon>
        <taxon>Oryziinae</taxon>
        <taxon>Oryzias</taxon>
    </lineage>
</organism>
<dbReference type="EMBL" id="WKFB01000105">
    <property type="protein sequence ID" value="KAF6735461.1"/>
    <property type="molecule type" value="Genomic_DNA"/>
</dbReference>
<dbReference type="AlphaFoldDB" id="A0A834KYF5"/>
<protein>
    <submittedName>
        <fullName evidence="1">Uncharacterized protein</fullName>
    </submittedName>
</protein>
<name>A0A834KYF5_ORYME</name>
<dbReference type="Proteomes" id="UP000646548">
    <property type="component" value="Unassembled WGS sequence"/>
</dbReference>
<reference evidence="1" key="1">
    <citation type="journal article" name="BMC Genomics">
        <title>Long-read sequencing and de novo genome assembly of marine medaka (Oryzias melastigma).</title>
        <authorList>
            <person name="Liang P."/>
            <person name="Saqib H.S.A."/>
            <person name="Ni X."/>
            <person name="Shen Y."/>
        </authorList>
    </citation>
    <scope>NUCLEOTIDE SEQUENCE</scope>
    <source>
        <strain evidence="1">Bigg-433</strain>
    </source>
</reference>